<evidence type="ECO:0000313" key="2">
    <source>
        <dbReference type="EMBL" id="KAB8064481.1"/>
    </source>
</evidence>
<reference evidence="2 3" key="1">
    <citation type="submission" date="2019-10" db="EMBL/GenBank/DDBJ databases">
        <title>Three novel species isolated from a subtropical stream in China.</title>
        <authorList>
            <person name="Lu H."/>
        </authorList>
    </citation>
    <scope>NUCLEOTIDE SEQUENCE [LARGE SCALE GENOMIC DNA]</scope>
    <source>
        <strain evidence="2 3">FT13W</strain>
    </source>
</reference>
<sequence>MAQVRTCGVPPPCPPPPPPMPPPPSSPSSRPPPMPPPSPTCMQLAPAMPCDACCMPPPGMLPAAAAACVAACWSAYDTPRRGPGMASLLPAATLAWISPSTGIACMEDMADMPSAEPVAGAFFVLAVLMMSPSSICQLTMA</sequence>
<dbReference type="Proteomes" id="UP000468717">
    <property type="component" value="Unassembled WGS sequence"/>
</dbReference>
<name>A0A6I1IJW5_9BURK</name>
<accession>A0A6I1IJW5</accession>
<gene>
    <name evidence="2" type="ORF">GCN75_12450</name>
</gene>
<evidence type="ECO:0000256" key="1">
    <source>
        <dbReference type="SAM" id="MobiDB-lite"/>
    </source>
</evidence>
<dbReference type="AlphaFoldDB" id="A0A6I1IJW5"/>
<feature type="region of interest" description="Disordered" evidence="1">
    <location>
        <begin position="1"/>
        <end position="38"/>
    </location>
</feature>
<comment type="caution">
    <text evidence="2">The sequence shown here is derived from an EMBL/GenBank/DDBJ whole genome shotgun (WGS) entry which is preliminary data.</text>
</comment>
<evidence type="ECO:0000313" key="3">
    <source>
        <dbReference type="Proteomes" id="UP000468717"/>
    </source>
</evidence>
<keyword evidence="3" id="KW-1185">Reference proteome</keyword>
<dbReference type="EMBL" id="WFLI01000012">
    <property type="protein sequence ID" value="KAB8064481.1"/>
    <property type="molecule type" value="Genomic_DNA"/>
</dbReference>
<proteinExistence type="predicted"/>
<protein>
    <submittedName>
        <fullName evidence="2">Uncharacterized protein</fullName>
    </submittedName>
</protein>
<organism evidence="2 3">
    <name type="scientific">Janthinobacterium violaceinigrum</name>
    <dbReference type="NCBI Taxonomy" id="2654252"/>
    <lineage>
        <taxon>Bacteria</taxon>
        <taxon>Pseudomonadati</taxon>
        <taxon>Pseudomonadota</taxon>
        <taxon>Betaproteobacteria</taxon>
        <taxon>Burkholderiales</taxon>
        <taxon>Oxalobacteraceae</taxon>
        <taxon>Janthinobacterium</taxon>
    </lineage>
</organism>
<feature type="compositionally biased region" description="Pro residues" evidence="1">
    <location>
        <begin position="9"/>
        <end position="38"/>
    </location>
</feature>